<dbReference type="EMBL" id="JARYGX010000023">
    <property type="protein sequence ID" value="MDH7453904.1"/>
    <property type="molecule type" value="Genomic_DNA"/>
</dbReference>
<sequence length="87" mass="9411">MSYHPISCDFHDVLEAIATRRGRVRIEFRSDQGLQAREARIVDLGHGSDGEYMTLDTGESVRLDRIVSVDGITLAPPGQLGGDDAAG</sequence>
<comment type="caution">
    <text evidence="1">The sequence shown here is derived from an EMBL/GenBank/DDBJ whole genome shotgun (WGS) entry which is preliminary data.</text>
</comment>
<dbReference type="Proteomes" id="UP001160550">
    <property type="component" value="Unassembled WGS sequence"/>
</dbReference>
<protein>
    <submittedName>
        <fullName evidence="1">Rho-binding antiterminator</fullName>
    </submittedName>
</protein>
<reference evidence="1" key="1">
    <citation type="journal article" date="2007" name="Int. J. Syst. Evol. Microbiol.">
        <title>Luteimonas composti sp. nov., a moderately thermophilic bacterium isolated from food waste.</title>
        <authorList>
            <person name="Young C.C."/>
            <person name="Kampfer P."/>
            <person name="Chen W.M."/>
            <person name="Yen W.S."/>
            <person name="Arun A.B."/>
            <person name="Lai W.A."/>
            <person name="Shen F.T."/>
            <person name="Rekha P.D."/>
            <person name="Lin K.Y."/>
            <person name="Chou J.H."/>
        </authorList>
    </citation>
    <scope>NUCLEOTIDE SEQUENCE</scope>
    <source>
        <strain evidence="1">CC-YY355</strain>
    </source>
</reference>
<dbReference type="Gene3D" id="2.30.30.400">
    <property type="entry name" value="Rof-like"/>
    <property type="match status" value="1"/>
</dbReference>
<reference evidence="1" key="2">
    <citation type="submission" date="2023-04" db="EMBL/GenBank/DDBJ databases">
        <authorList>
            <person name="Sun J.-Q."/>
        </authorList>
    </citation>
    <scope>NUCLEOTIDE SEQUENCE</scope>
    <source>
        <strain evidence="1">CC-YY355</strain>
    </source>
</reference>
<organism evidence="1 2">
    <name type="scientific">Luteimonas composti</name>
    <dbReference type="NCBI Taxonomy" id="398257"/>
    <lineage>
        <taxon>Bacteria</taxon>
        <taxon>Pseudomonadati</taxon>
        <taxon>Pseudomonadota</taxon>
        <taxon>Gammaproteobacteria</taxon>
        <taxon>Lysobacterales</taxon>
        <taxon>Lysobacteraceae</taxon>
        <taxon>Luteimonas</taxon>
    </lineage>
</organism>
<dbReference type="Pfam" id="PF07073">
    <property type="entry name" value="ROF"/>
    <property type="match status" value="1"/>
</dbReference>
<dbReference type="InterPro" id="IPR023534">
    <property type="entry name" value="Rof/RNase_P-like"/>
</dbReference>
<keyword evidence="2" id="KW-1185">Reference proteome</keyword>
<evidence type="ECO:0000313" key="1">
    <source>
        <dbReference type="EMBL" id="MDH7453904.1"/>
    </source>
</evidence>
<accession>A0ABT6MTE4</accession>
<dbReference type="InterPro" id="IPR038626">
    <property type="entry name" value="Rof-like_sf"/>
</dbReference>
<dbReference type="SUPFAM" id="SSF101744">
    <property type="entry name" value="Rof/RNase P subunit-like"/>
    <property type="match status" value="1"/>
</dbReference>
<dbReference type="RefSeq" id="WP_280943112.1">
    <property type="nucleotide sequence ID" value="NZ_JARYGX010000023.1"/>
</dbReference>
<evidence type="ECO:0000313" key="2">
    <source>
        <dbReference type="Proteomes" id="UP001160550"/>
    </source>
</evidence>
<dbReference type="InterPro" id="IPR009778">
    <property type="entry name" value="ROF"/>
</dbReference>
<gene>
    <name evidence="1" type="ORF">QF205_12630</name>
</gene>
<proteinExistence type="predicted"/>
<name>A0ABT6MTE4_9GAMM</name>